<reference evidence="3 4" key="1">
    <citation type="submission" date="2020-02" db="EMBL/GenBank/DDBJ databases">
        <authorList>
            <person name="Brisse S."/>
        </authorList>
    </citation>
    <scope>NUCLEOTIDE SEQUENCE [LARGE SCALE GENOMIC DNA]</scope>
    <source>
        <strain evidence="3">CIP107547</strain>
    </source>
</reference>
<evidence type="ECO:0000313" key="4">
    <source>
        <dbReference type="Proteomes" id="UP000480222"/>
    </source>
</evidence>
<dbReference type="GO" id="GO:0005975">
    <property type="term" value="P:carbohydrate metabolic process"/>
    <property type="evidence" value="ECO:0007669"/>
    <property type="project" value="InterPro"/>
</dbReference>
<name>A0A811G131_CORDP</name>
<keyword evidence="1" id="KW-0378">Hydrolase</keyword>
<organism evidence="3 4">
    <name type="scientific">Corynebacterium diphtheriae</name>
    <dbReference type="NCBI Taxonomy" id="1717"/>
    <lineage>
        <taxon>Bacteria</taxon>
        <taxon>Bacillati</taxon>
        <taxon>Actinomycetota</taxon>
        <taxon>Actinomycetes</taxon>
        <taxon>Mycobacteriales</taxon>
        <taxon>Corynebacteriaceae</taxon>
        <taxon>Corynebacterium</taxon>
    </lineage>
</organism>
<dbReference type="SUPFAM" id="SSF51055">
    <property type="entry name" value="Carbohydrate binding domain"/>
    <property type="match status" value="1"/>
</dbReference>
<sequence length="81" mass="9465">MAGMRVGDKTPSKIYYGRASVRQVYYGAARVWPEIPAWDYGRYYSIGDVVEYEGGVYRCTQIHKSGVEYTPEHYRFWQKIG</sequence>
<evidence type="ECO:0000313" key="3">
    <source>
        <dbReference type="EMBL" id="CAB0582401.1"/>
    </source>
</evidence>
<gene>
    <name evidence="3" type="ORF">CIP107547_00319</name>
</gene>
<dbReference type="Proteomes" id="UP000480222">
    <property type="component" value="Unassembled WGS sequence"/>
</dbReference>
<dbReference type="InterPro" id="IPR036573">
    <property type="entry name" value="CBM_sf_5/12"/>
</dbReference>
<dbReference type="InterPro" id="IPR003610">
    <property type="entry name" value="CBM5/12"/>
</dbReference>
<dbReference type="Gene3D" id="2.10.10.20">
    <property type="entry name" value="Carbohydrate-binding module superfamily 5/12"/>
    <property type="match status" value="1"/>
</dbReference>
<dbReference type="GO" id="GO:0005576">
    <property type="term" value="C:extracellular region"/>
    <property type="evidence" value="ECO:0007669"/>
    <property type="project" value="InterPro"/>
</dbReference>
<evidence type="ECO:0000259" key="2">
    <source>
        <dbReference type="SMART" id="SM00495"/>
    </source>
</evidence>
<dbReference type="Pfam" id="PF02839">
    <property type="entry name" value="CBM_5_12"/>
    <property type="match status" value="1"/>
</dbReference>
<evidence type="ECO:0000256" key="1">
    <source>
        <dbReference type="ARBA" id="ARBA00022801"/>
    </source>
</evidence>
<protein>
    <recommendedName>
        <fullName evidence="2">Chitin-binding type-3 domain-containing protein</fullName>
    </recommendedName>
</protein>
<dbReference type="GO" id="GO:0004553">
    <property type="term" value="F:hydrolase activity, hydrolyzing O-glycosyl compounds"/>
    <property type="evidence" value="ECO:0007669"/>
    <property type="project" value="InterPro"/>
</dbReference>
<dbReference type="EMBL" id="CADDAV010000001">
    <property type="protein sequence ID" value="CAB0582401.1"/>
    <property type="molecule type" value="Genomic_DNA"/>
</dbReference>
<dbReference type="SMART" id="SM00495">
    <property type="entry name" value="ChtBD3"/>
    <property type="match status" value="1"/>
</dbReference>
<dbReference type="AlphaFoldDB" id="A0A811G131"/>
<comment type="caution">
    <text evidence="3">The sequence shown here is derived from an EMBL/GenBank/DDBJ whole genome shotgun (WGS) entry which is preliminary data.</text>
</comment>
<dbReference type="GO" id="GO:0030246">
    <property type="term" value="F:carbohydrate binding"/>
    <property type="evidence" value="ECO:0007669"/>
    <property type="project" value="InterPro"/>
</dbReference>
<accession>A0A811G131</accession>
<proteinExistence type="predicted"/>
<feature type="domain" description="Chitin-binding type-3" evidence="2">
    <location>
        <begin position="35"/>
        <end position="80"/>
    </location>
</feature>